<dbReference type="InterPro" id="IPR002937">
    <property type="entry name" value="Amino_oxidase"/>
</dbReference>
<evidence type="ECO:0000313" key="2">
    <source>
        <dbReference type="EMBL" id="CAE6936307.1"/>
    </source>
</evidence>
<protein>
    <submittedName>
        <fullName evidence="2">CRTISO protein</fullName>
    </submittedName>
</protein>
<organism evidence="2 3">
    <name type="scientific">Symbiodinium natans</name>
    <dbReference type="NCBI Taxonomy" id="878477"/>
    <lineage>
        <taxon>Eukaryota</taxon>
        <taxon>Sar</taxon>
        <taxon>Alveolata</taxon>
        <taxon>Dinophyceae</taxon>
        <taxon>Suessiales</taxon>
        <taxon>Symbiodiniaceae</taxon>
        <taxon>Symbiodinium</taxon>
    </lineage>
</organism>
<reference evidence="2" key="1">
    <citation type="submission" date="2021-02" db="EMBL/GenBank/DDBJ databases">
        <authorList>
            <person name="Dougan E. K."/>
            <person name="Rhodes N."/>
            <person name="Thang M."/>
            <person name="Chan C."/>
        </authorList>
    </citation>
    <scope>NUCLEOTIDE SEQUENCE</scope>
</reference>
<evidence type="ECO:0000313" key="3">
    <source>
        <dbReference type="Proteomes" id="UP000604046"/>
    </source>
</evidence>
<dbReference type="AlphaFoldDB" id="A0A812H4U7"/>
<dbReference type="Gene3D" id="3.50.50.60">
    <property type="entry name" value="FAD/NAD(P)-binding domain"/>
    <property type="match status" value="2"/>
</dbReference>
<accession>A0A812H4U7</accession>
<dbReference type="EMBL" id="CAJNDS010000055">
    <property type="protein sequence ID" value="CAE6936307.1"/>
    <property type="molecule type" value="Genomic_DNA"/>
</dbReference>
<evidence type="ECO:0000259" key="1">
    <source>
        <dbReference type="Pfam" id="PF01593"/>
    </source>
</evidence>
<dbReference type="Gene3D" id="3.90.660.50">
    <property type="match status" value="1"/>
</dbReference>
<dbReference type="GO" id="GO:0016491">
    <property type="term" value="F:oxidoreductase activity"/>
    <property type="evidence" value="ECO:0007669"/>
    <property type="project" value="InterPro"/>
</dbReference>
<feature type="domain" description="Amine oxidase" evidence="1">
    <location>
        <begin position="2"/>
        <end position="475"/>
    </location>
</feature>
<dbReference type="InterPro" id="IPR045892">
    <property type="entry name" value="CrtISO-like"/>
</dbReference>
<sequence length="525" mass="57143">MLARAGREVLVCESHSVPGGVAHSFSRNGYEFDSGPSLLSGCSTPVSANPLRLVLNALGEDCDWATYPGWRMVTPDGDFEFKVGDEAHWEDIVARFGTRKAVEEWRALMAITKPLGEISKSIPAAALRGDLGAVQTLQRFFPRLPALLLNGPKFQAPFSDLLRDAGVQDTFLKKWMDYICFVLQALPADTHPSAPVAYMISDMYEPGAFLDYPRGGMGALISALERGVTKHRGRIRYNAHVEEIVAARGKAKGVRLRSGERILAREAVISNASVWDTAKLLPEGTRWPMPKPVECGSFMHLHLGLNAKGLPNDMPLHYSVIRDWKEPIDATGNVVIISVPSVVNPSLAPAGRHCLHAYLAATEPYELWQGMKRGSSEYEAFKRERAAPLFEAVEKAVPGACENIELELIGSPLTHARFNRRHRGTYGPFMPSSAGMLPGPSTPVDGLLCCGDSTFPGIGVPAAVASGCAAANVLLSVEEHLEATLLEAPKNLREHFPIAFADPVVACWCAYARLCLRWGTAGPRR</sequence>
<dbReference type="PANTHER" id="PTHR46313:SF3">
    <property type="entry name" value="PROLYCOPENE ISOMERASE, CHLOROPLASTIC"/>
    <property type="match status" value="1"/>
</dbReference>
<comment type="caution">
    <text evidence="2">The sequence shown here is derived from an EMBL/GenBank/DDBJ whole genome shotgun (WGS) entry which is preliminary data.</text>
</comment>
<dbReference type="GO" id="GO:0016116">
    <property type="term" value="P:carotenoid metabolic process"/>
    <property type="evidence" value="ECO:0007669"/>
    <property type="project" value="InterPro"/>
</dbReference>
<dbReference type="PANTHER" id="PTHR46313">
    <property type="match status" value="1"/>
</dbReference>
<dbReference type="InterPro" id="IPR036188">
    <property type="entry name" value="FAD/NAD-bd_sf"/>
</dbReference>
<name>A0A812H4U7_9DINO</name>
<dbReference type="Proteomes" id="UP000604046">
    <property type="component" value="Unassembled WGS sequence"/>
</dbReference>
<proteinExistence type="predicted"/>
<dbReference type="Pfam" id="PF01593">
    <property type="entry name" value="Amino_oxidase"/>
    <property type="match status" value="1"/>
</dbReference>
<dbReference type="OrthoDB" id="7777654at2759"/>
<gene>
    <name evidence="2" type="primary">CRTISO</name>
    <name evidence="2" type="ORF">SNAT2548_LOCUS1039</name>
</gene>
<keyword evidence="3" id="KW-1185">Reference proteome</keyword>
<dbReference type="SUPFAM" id="SSF51905">
    <property type="entry name" value="FAD/NAD(P)-binding domain"/>
    <property type="match status" value="1"/>
</dbReference>